<organism evidence="1 2">
    <name type="scientific">Enterobacter cancerogenus</name>
    <dbReference type="NCBI Taxonomy" id="69218"/>
    <lineage>
        <taxon>Bacteria</taxon>
        <taxon>Pseudomonadati</taxon>
        <taxon>Pseudomonadota</taxon>
        <taxon>Gammaproteobacteria</taxon>
        <taxon>Enterobacterales</taxon>
        <taxon>Enterobacteriaceae</taxon>
        <taxon>Enterobacter</taxon>
        <taxon>Enterobacter cloacae complex</taxon>
    </lineage>
</organism>
<dbReference type="Proteomes" id="UP000683583">
    <property type="component" value="Chromosome"/>
</dbReference>
<gene>
    <name evidence="1" type="ORF">I6L58_20260</name>
</gene>
<sequence length="85" mass="9710">MSDTEKITIEQKIEIARLATEIYMTEYQSGHNHSAAKLSRAETNQMSSDVLEIAVEKQKLHDIRTDFQHIYQTLETAIAGNSDDR</sequence>
<dbReference type="RefSeq" id="WP_088208049.1">
    <property type="nucleotide sequence ID" value="NZ_CP077290.1"/>
</dbReference>
<proteinExistence type="predicted"/>
<dbReference type="EMBL" id="CP077290">
    <property type="protein sequence ID" value="QXA48997.1"/>
    <property type="molecule type" value="Genomic_DNA"/>
</dbReference>
<evidence type="ECO:0000313" key="2">
    <source>
        <dbReference type="Proteomes" id="UP000683583"/>
    </source>
</evidence>
<protein>
    <submittedName>
        <fullName evidence="1">Uncharacterized protein</fullName>
    </submittedName>
</protein>
<accession>A0ABX8KK49</accession>
<evidence type="ECO:0000313" key="1">
    <source>
        <dbReference type="EMBL" id="QXA48997.1"/>
    </source>
</evidence>
<keyword evidence="2" id="KW-1185">Reference proteome</keyword>
<name>A0ABX8KK49_9ENTR</name>
<reference evidence="1 2" key="1">
    <citation type="submission" date="2021-06" db="EMBL/GenBank/DDBJ databases">
        <title>FDA dAtabase for Regulatory Grade micrObial Sequences (FDA-ARGOS): Supporting development and validation of Infectious Disease Dx tests.</title>
        <authorList>
            <person name="Sproer C."/>
            <person name="Gronow S."/>
            <person name="Severitt S."/>
            <person name="Schroder I."/>
            <person name="Tallon L."/>
            <person name="Sadzewicz L."/>
            <person name="Zhao X."/>
            <person name="Boylan J."/>
            <person name="Ott S."/>
            <person name="Bowen H."/>
            <person name="Vavikolanu K."/>
            <person name="Mehta A."/>
            <person name="Aluvathingal J."/>
            <person name="Nadendla S."/>
            <person name="Lowell S."/>
            <person name="Myers T."/>
            <person name="Yan Y."/>
        </authorList>
    </citation>
    <scope>NUCLEOTIDE SEQUENCE [LARGE SCALE GENOMIC DNA]</scope>
    <source>
        <strain evidence="1 2">FDAARGOS 1428</strain>
    </source>
</reference>